<dbReference type="Proteomes" id="UP000242188">
    <property type="component" value="Unassembled WGS sequence"/>
</dbReference>
<keyword evidence="3 6" id="KW-1133">Transmembrane helix</keyword>
<keyword evidence="2 6" id="KW-0812">Transmembrane</keyword>
<evidence type="ECO:0000313" key="8">
    <source>
        <dbReference type="Proteomes" id="UP000242188"/>
    </source>
</evidence>
<accession>A0A210Q469</accession>
<comment type="caution">
    <text evidence="7">The sequence shown here is derived from an EMBL/GenBank/DDBJ whole genome shotgun (WGS) entry which is preliminary data.</text>
</comment>
<evidence type="ECO:0000256" key="1">
    <source>
        <dbReference type="ARBA" id="ARBA00004370"/>
    </source>
</evidence>
<organism evidence="7 8">
    <name type="scientific">Mizuhopecten yessoensis</name>
    <name type="common">Japanese scallop</name>
    <name type="synonym">Patinopecten yessoensis</name>
    <dbReference type="NCBI Taxonomy" id="6573"/>
    <lineage>
        <taxon>Eukaryota</taxon>
        <taxon>Metazoa</taxon>
        <taxon>Spiralia</taxon>
        <taxon>Lophotrochozoa</taxon>
        <taxon>Mollusca</taxon>
        <taxon>Bivalvia</taxon>
        <taxon>Autobranchia</taxon>
        <taxon>Pteriomorphia</taxon>
        <taxon>Pectinida</taxon>
        <taxon>Pectinoidea</taxon>
        <taxon>Pectinidae</taxon>
        <taxon>Mizuhopecten</taxon>
    </lineage>
</organism>
<evidence type="ECO:0000313" key="7">
    <source>
        <dbReference type="EMBL" id="OWF43536.1"/>
    </source>
</evidence>
<keyword evidence="8" id="KW-1185">Reference proteome</keyword>
<dbReference type="PANTHER" id="PTHR31395">
    <property type="entry name" value="SHISA"/>
    <property type="match status" value="1"/>
</dbReference>
<reference evidence="7 8" key="1">
    <citation type="journal article" date="2017" name="Nat. Ecol. Evol.">
        <title>Scallop genome provides insights into evolution of bilaterian karyotype and development.</title>
        <authorList>
            <person name="Wang S."/>
            <person name="Zhang J."/>
            <person name="Jiao W."/>
            <person name="Li J."/>
            <person name="Xun X."/>
            <person name="Sun Y."/>
            <person name="Guo X."/>
            <person name="Huan P."/>
            <person name="Dong B."/>
            <person name="Zhang L."/>
            <person name="Hu X."/>
            <person name="Sun X."/>
            <person name="Wang J."/>
            <person name="Zhao C."/>
            <person name="Wang Y."/>
            <person name="Wang D."/>
            <person name="Huang X."/>
            <person name="Wang R."/>
            <person name="Lv J."/>
            <person name="Li Y."/>
            <person name="Zhang Z."/>
            <person name="Liu B."/>
            <person name="Lu W."/>
            <person name="Hui Y."/>
            <person name="Liang J."/>
            <person name="Zhou Z."/>
            <person name="Hou R."/>
            <person name="Li X."/>
            <person name="Liu Y."/>
            <person name="Li H."/>
            <person name="Ning X."/>
            <person name="Lin Y."/>
            <person name="Zhao L."/>
            <person name="Xing Q."/>
            <person name="Dou J."/>
            <person name="Li Y."/>
            <person name="Mao J."/>
            <person name="Guo H."/>
            <person name="Dou H."/>
            <person name="Li T."/>
            <person name="Mu C."/>
            <person name="Jiang W."/>
            <person name="Fu Q."/>
            <person name="Fu X."/>
            <person name="Miao Y."/>
            <person name="Liu J."/>
            <person name="Yu Q."/>
            <person name="Li R."/>
            <person name="Liao H."/>
            <person name="Li X."/>
            <person name="Kong Y."/>
            <person name="Jiang Z."/>
            <person name="Chourrout D."/>
            <person name="Li R."/>
            <person name="Bao Z."/>
        </authorList>
    </citation>
    <scope>NUCLEOTIDE SEQUENCE [LARGE SCALE GENOMIC DNA]</scope>
    <source>
        <strain evidence="7 8">PY_sf001</strain>
    </source>
</reference>
<protein>
    <recommendedName>
        <fullName evidence="9">CUB domain-containing protein</fullName>
    </recommendedName>
</protein>
<feature type="transmembrane region" description="Helical" evidence="6">
    <location>
        <begin position="12"/>
        <end position="30"/>
    </location>
</feature>
<dbReference type="AlphaFoldDB" id="A0A210Q469"/>
<gene>
    <name evidence="7" type="ORF">KP79_PYT10226</name>
</gene>
<keyword evidence="4 6" id="KW-0472">Membrane</keyword>
<feature type="transmembrane region" description="Helical" evidence="6">
    <location>
        <begin position="165"/>
        <end position="192"/>
    </location>
</feature>
<evidence type="ECO:0000256" key="2">
    <source>
        <dbReference type="ARBA" id="ARBA00022692"/>
    </source>
</evidence>
<evidence type="ECO:0000256" key="3">
    <source>
        <dbReference type="ARBA" id="ARBA00022989"/>
    </source>
</evidence>
<dbReference type="InterPro" id="IPR026910">
    <property type="entry name" value="Shisa"/>
</dbReference>
<proteinExistence type="predicted"/>
<evidence type="ECO:0000256" key="4">
    <source>
        <dbReference type="ARBA" id="ARBA00023136"/>
    </source>
</evidence>
<feature type="region of interest" description="Disordered" evidence="5">
    <location>
        <begin position="216"/>
        <end position="240"/>
    </location>
</feature>
<sequence>MVLLCQLDGRGQWILLAFTFISSCLFEPVMTSTYYFDKYGHCASTDPIVIDDEQHTILAKGGEAYSTLQCDLSFKADRNDQLCLHFITYSVDNCDVELFVYDKDASSGSYMNKFTCGSDVHSVCSSGRYLTLLLKKRRLSSKQYNFELVVREKSESDVFMDGLDAFVLSIGLIIGIIVGVVCLIAVLAVIVVCCCCKRKASQGRVYRKAPKAASEGEPFQRNVNHHPVQPSAPPLQESNLPPPSAMILPHDIHQGYAQPFPLEPPPAYTPVPPLESQAPAIVKT</sequence>
<dbReference type="PANTHER" id="PTHR31395:SF23">
    <property type="entry name" value="GEO05642P1"/>
    <property type="match status" value="1"/>
</dbReference>
<name>A0A210Q469_MIZYE</name>
<comment type="subcellular location">
    <subcellularLocation>
        <location evidence="1">Membrane</location>
    </subcellularLocation>
</comment>
<dbReference type="EMBL" id="NEDP02005067">
    <property type="protein sequence ID" value="OWF43536.1"/>
    <property type="molecule type" value="Genomic_DNA"/>
</dbReference>
<evidence type="ECO:0000256" key="5">
    <source>
        <dbReference type="SAM" id="MobiDB-lite"/>
    </source>
</evidence>
<dbReference type="GO" id="GO:0016020">
    <property type="term" value="C:membrane"/>
    <property type="evidence" value="ECO:0007669"/>
    <property type="project" value="UniProtKB-SubCell"/>
</dbReference>
<evidence type="ECO:0008006" key="9">
    <source>
        <dbReference type="Google" id="ProtNLM"/>
    </source>
</evidence>
<dbReference type="OrthoDB" id="6131329at2759"/>
<evidence type="ECO:0000256" key="6">
    <source>
        <dbReference type="SAM" id="Phobius"/>
    </source>
</evidence>